<proteinExistence type="predicted"/>
<comment type="caution">
    <text evidence="2">The sequence shown here is derived from an EMBL/GenBank/DDBJ whole genome shotgun (WGS) entry which is preliminary data.</text>
</comment>
<organism evidence="2 3">
    <name type="scientific">Racocetra fulgida</name>
    <dbReference type="NCBI Taxonomy" id="60492"/>
    <lineage>
        <taxon>Eukaryota</taxon>
        <taxon>Fungi</taxon>
        <taxon>Fungi incertae sedis</taxon>
        <taxon>Mucoromycota</taxon>
        <taxon>Glomeromycotina</taxon>
        <taxon>Glomeromycetes</taxon>
        <taxon>Diversisporales</taxon>
        <taxon>Gigasporaceae</taxon>
        <taxon>Racocetra</taxon>
    </lineage>
</organism>
<keyword evidence="3" id="KW-1185">Reference proteome</keyword>
<name>A0A9N9B6K3_9GLOM</name>
<feature type="non-terminal residue" evidence="2">
    <location>
        <position position="112"/>
    </location>
</feature>
<feature type="compositionally biased region" description="Basic and acidic residues" evidence="1">
    <location>
        <begin position="1"/>
        <end position="15"/>
    </location>
</feature>
<sequence length="112" mass="13245">MKKLPQKEIYDEKSKKSPQNVKEIANKASMKAPKKNVEKLFTKDRSIHKTSKKLPMNIEEITQETSKKTLTKCRRKCQKNYTQNVEEGTYKMQIKYSQNVKEIIHSNSRKKK</sequence>
<gene>
    <name evidence="2" type="ORF">RFULGI_LOCUS4817</name>
</gene>
<dbReference type="EMBL" id="CAJVPZ010005025">
    <property type="protein sequence ID" value="CAG8555167.1"/>
    <property type="molecule type" value="Genomic_DNA"/>
</dbReference>
<evidence type="ECO:0000256" key="1">
    <source>
        <dbReference type="SAM" id="MobiDB-lite"/>
    </source>
</evidence>
<evidence type="ECO:0000313" key="2">
    <source>
        <dbReference type="EMBL" id="CAG8555167.1"/>
    </source>
</evidence>
<protein>
    <submittedName>
        <fullName evidence="2">2858_t:CDS:1</fullName>
    </submittedName>
</protein>
<dbReference type="AlphaFoldDB" id="A0A9N9B6K3"/>
<reference evidence="2" key="1">
    <citation type="submission" date="2021-06" db="EMBL/GenBank/DDBJ databases">
        <authorList>
            <person name="Kallberg Y."/>
            <person name="Tangrot J."/>
            <person name="Rosling A."/>
        </authorList>
    </citation>
    <scope>NUCLEOTIDE SEQUENCE</scope>
    <source>
        <strain evidence="2">IN212</strain>
    </source>
</reference>
<accession>A0A9N9B6K3</accession>
<feature type="region of interest" description="Disordered" evidence="1">
    <location>
        <begin position="1"/>
        <end position="33"/>
    </location>
</feature>
<dbReference type="Proteomes" id="UP000789396">
    <property type="component" value="Unassembled WGS sequence"/>
</dbReference>
<evidence type="ECO:0000313" key="3">
    <source>
        <dbReference type="Proteomes" id="UP000789396"/>
    </source>
</evidence>